<evidence type="ECO:0000256" key="5">
    <source>
        <dbReference type="RuleBase" id="RU000499"/>
    </source>
</evidence>
<comment type="similarity">
    <text evidence="1 5">Belongs to the glutathione peroxidase family.</text>
</comment>
<evidence type="ECO:0000256" key="1">
    <source>
        <dbReference type="ARBA" id="ARBA00006926"/>
    </source>
</evidence>
<organism evidence="6 7">
    <name type="scientific">Stylonychia lemnae</name>
    <name type="common">Ciliate</name>
    <dbReference type="NCBI Taxonomy" id="5949"/>
    <lineage>
        <taxon>Eukaryota</taxon>
        <taxon>Sar</taxon>
        <taxon>Alveolata</taxon>
        <taxon>Ciliophora</taxon>
        <taxon>Intramacronucleata</taxon>
        <taxon>Spirotrichea</taxon>
        <taxon>Stichotrichia</taxon>
        <taxon>Sporadotrichida</taxon>
        <taxon>Oxytrichidae</taxon>
        <taxon>Stylonychinae</taxon>
        <taxon>Stylonychia</taxon>
    </lineage>
</organism>
<evidence type="ECO:0000313" key="7">
    <source>
        <dbReference type="Proteomes" id="UP000039865"/>
    </source>
</evidence>
<dbReference type="GO" id="GO:0004601">
    <property type="term" value="F:peroxidase activity"/>
    <property type="evidence" value="ECO:0007669"/>
    <property type="project" value="UniProtKB-KW"/>
</dbReference>
<protein>
    <recommendedName>
        <fullName evidence="5">Glutathione peroxidase</fullName>
    </recommendedName>
</protein>
<evidence type="ECO:0000256" key="4">
    <source>
        <dbReference type="PIRSR" id="PIRSR000303-1"/>
    </source>
</evidence>
<name>A0A077ZWY7_STYLE</name>
<keyword evidence="3 5" id="KW-0560">Oxidoreductase</keyword>
<dbReference type="Gene3D" id="3.40.30.10">
    <property type="entry name" value="Glutaredoxin"/>
    <property type="match status" value="1"/>
</dbReference>
<keyword evidence="2 5" id="KW-0575">Peroxidase</keyword>
<gene>
    <name evidence="6" type="primary">Contig17005.g18115</name>
    <name evidence="6" type="ORF">STYLEM_3405</name>
</gene>
<dbReference type="Pfam" id="PF00255">
    <property type="entry name" value="GSHPx"/>
    <property type="match status" value="1"/>
</dbReference>
<dbReference type="GO" id="GO:0006979">
    <property type="term" value="P:response to oxidative stress"/>
    <property type="evidence" value="ECO:0007669"/>
    <property type="project" value="InterPro"/>
</dbReference>
<evidence type="ECO:0000256" key="3">
    <source>
        <dbReference type="ARBA" id="ARBA00023002"/>
    </source>
</evidence>
<proteinExistence type="inferred from homology"/>
<dbReference type="Proteomes" id="UP000039865">
    <property type="component" value="Unassembled WGS sequence"/>
</dbReference>
<reference evidence="6 7" key="1">
    <citation type="submission" date="2014-06" db="EMBL/GenBank/DDBJ databases">
        <authorList>
            <person name="Swart Estienne"/>
        </authorList>
    </citation>
    <scope>NUCLEOTIDE SEQUENCE [LARGE SCALE GENOMIC DNA]</scope>
    <source>
        <strain evidence="6 7">130c</strain>
    </source>
</reference>
<evidence type="ECO:0000256" key="2">
    <source>
        <dbReference type="ARBA" id="ARBA00022559"/>
    </source>
</evidence>
<dbReference type="PROSITE" id="PS51355">
    <property type="entry name" value="GLUTATHIONE_PEROXID_3"/>
    <property type="match status" value="1"/>
</dbReference>
<dbReference type="PANTHER" id="PTHR11592">
    <property type="entry name" value="GLUTATHIONE PEROXIDASE"/>
    <property type="match status" value="1"/>
</dbReference>
<sequence length="167" mass="19056">MEHSYASIWDIPATDINGTQYAKLGDKFGDVKPKLSLVVNVASRCGLTDSHYSQLTQIHQKYKPQGFEVMAFPCNQFGSQEPGTNKQILDFVCNKYGSTFHMFDKVDVNGDNAHDLYKYLKKQTRLARITWNFGKFLVNQEGKVLDYADPQVQPNELIPKIEKYLAI</sequence>
<dbReference type="PANTHER" id="PTHR11592:SF78">
    <property type="entry name" value="GLUTATHIONE PEROXIDASE"/>
    <property type="match status" value="1"/>
</dbReference>
<dbReference type="PIRSF" id="PIRSF000303">
    <property type="entry name" value="Glutathion_perox"/>
    <property type="match status" value="1"/>
</dbReference>
<dbReference type="OMA" id="RDYTEMN"/>
<accession>A0A077ZWY7</accession>
<dbReference type="InParanoid" id="A0A077ZWY7"/>
<evidence type="ECO:0000313" key="6">
    <source>
        <dbReference type="EMBL" id="CDW74426.1"/>
    </source>
</evidence>
<dbReference type="FunFam" id="3.40.30.10:FF:000025">
    <property type="entry name" value="Glutathione peroxidase"/>
    <property type="match status" value="1"/>
</dbReference>
<dbReference type="InterPro" id="IPR000889">
    <property type="entry name" value="Glutathione_peroxidase"/>
</dbReference>
<dbReference type="PRINTS" id="PR01011">
    <property type="entry name" value="GLUTPROXDASE"/>
</dbReference>
<feature type="active site" evidence="4">
    <location>
        <position position="45"/>
    </location>
</feature>
<dbReference type="SUPFAM" id="SSF52833">
    <property type="entry name" value="Thioredoxin-like"/>
    <property type="match status" value="1"/>
</dbReference>
<dbReference type="AlphaFoldDB" id="A0A077ZWY7"/>
<dbReference type="EMBL" id="CCKQ01003304">
    <property type="protein sequence ID" value="CDW74426.1"/>
    <property type="molecule type" value="Genomic_DNA"/>
</dbReference>
<dbReference type="InterPro" id="IPR036249">
    <property type="entry name" value="Thioredoxin-like_sf"/>
</dbReference>
<keyword evidence="7" id="KW-1185">Reference proteome</keyword>
<dbReference type="OrthoDB" id="446890at2759"/>
<dbReference type="CDD" id="cd00340">
    <property type="entry name" value="GSH_Peroxidase"/>
    <property type="match status" value="1"/>
</dbReference>